<proteinExistence type="predicted"/>
<gene>
    <name evidence="2" type="ordered locus">Plabr_2244</name>
</gene>
<dbReference type="OrthoDB" id="9784298at2"/>
<dbReference type="RefSeq" id="WP_013628570.1">
    <property type="nucleotide sequence ID" value="NC_015174.1"/>
</dbReference>
<name>F0SKZ3_RUBBR</name>
<evidence type="ECO:0000313" key="2">
    <source>
        <dbReference type="EMBL" id="ADY59846.1"/>
    </source>
</evidence>
<dbReference type="Pfam" id="PF04298">
    <property type="entry name" value="Zn_peptidase_2"/>
    <property type="match status" value="1"/>
</dbReference>
<protein>
    <submittedName>
        <fullName evidence="2">Peptidase membrane zinc metallopeptidase</fullName>
    </submittedName>
</protein>
<keyword evidence="1" id="KW-1133">Transmembrane helix</keyword>
<dbReference type="AlphaFoldDB" id="F0SKZ3"/>
<dbReference type="PANTHER" id="PTHR36434:SF1">
    <property type="entry name" value="MEMBRANE PROTEASE YUGP-RELATED"/>
    <property type="match status" value="1"/>
</dbReference>
<evidence type="ECO:0000256" key="1">
    <source>
        <dbReference type="SAM" id="Phobius"/>
    </source>
</evidence>
<dbReference type="Proteomes" id="UP000006860">
    <property type="component" value="Chromosome"/>
</dbReference>
<reference evidence="3" key="1">
    <citation type="submission" date="2011-02" db="EMBL/GenBank/DDBJ databases">
        <title>The complete genome of Planctomyces brasiliensis DSM 5305.</title>
        <authorList>
            <person name="Lucas S."/>
            <person name="Copeland A."/>
            <person name="Lapidus A."/>
            <person name="Bruce D."/>
            <person name="Goodwin L."/>
            <person name="Pitluck S."/>
            <person name="Kyrpides N."/>
            <person name="Mavromatis K."/>
            <person name="Pagani I."/>
            <person name="Ivanova N."/>
            <person name="Ovchinnikova G."/>
            <person name="Lu M."/>
            <person name="Detter J.C."/>
            <person name="Han C."/>
            <person name="Land M."/>
            <person name="Hauser L."/>
            <person name="Markowitz V."/>
            <person name="Cheng J.-F."/>
            <person name="Hugenholtz P."/>
            <person name="Woyke T."/>
            <person name="Wu D."/>
            <person name="Tindall B."/>
            <person name="Pomrenke H.G."/>
            <person name="Brambilla E."/>
            <person name="Klenk H.-P."/>
            <person name="Eisen J.A."/>
        </authorList>
    </citation>
    <scope>NUCLEOTIDE SEQUENCE [LARGE SCALE GENOMIC DNA]</scope>
    <source>
        <strain evidence="3">ATCC 49424 / DSM 5305 / JCM 21570 / NBRC 103401 / IFAM 1448</strain>
    </source>
</reference>
<keyword evidence="1" id="KW-0472">Membrane</keyword>
<dbReference type="PANTHER" id="PTHR36434">
    <property type="entry name" value="MEMBRANE PROTEASE YUGP-RELATED"/>
    <property type="match status" value="1"/>
</dbReference>
<dbReference type="InterPro" id="IPR007395">
    <property type="entry name" value="Zn_peptidase_2"/>
</dbReference>
<organism evidence="2 3">
    <name type="scientific">Rubinisphaera brasiliensis (strain ATCC 49424 / DSM 5305 / JCM 21570 / IAM 15109 / NBRC 103401 / IFAM 1448)</name>
    <name type="common">Planctomyces brasiliensis</name>
    <dbReference type="NCBI Taxonomy" id="756272"/>
    <lineage>
        <taxon>Bacteria</taxon>
        <taxon>Pseudomonadati</taxon>
        <taxon>Planctomycetota</taxon>
        <taxon>Planctomycetia</taxon>
        <taxon>Planctomycetales</taxon>
        <taxon>Planctomycetaceae</taxon>
        <taxon>Rubinisphaera</taxon>
    </lineage>
</organism>
<feature type="transmembrane region" description="Helical" evidence="1">
    <location>
        <begin position="113"/>
        <end position="135"/>
    </location>
</feature>
<dbReference type="EMBL" id="CP002546">
    <property type="protein sequence ID" value="ADY59846.1"/>
    <property type="molecule type" value="Genomic_DNA"/>
</dbReference>
<keyword evidence="1" id="KW-0812">Transmembrane</keyword>
<keyword evidence="3" id="KW-1185">Reference proteome</keyword>
<dbReference type="HOGENOM" id="CLU_084406_0_0_0"/>
<sequence length="221" mass="23906">MGYLIFVLPAIILMMWAQHRVKSTFARGMQVPARMSGAATARHILDTNGLSHVDVVETAGMLSDHYDPSHRVVRLSHDVYHGRTASSVGIAAHEVGHALQHANHYAPLVIRNAAVPAAQFGGTAFTALLIAGFLFNSLQLVLLGVILYGGVVIFQLVNLPVEFDASNRAKRMLPEMGIVDAEGSAAVRSVLNAAAWTYVAATLQSILTIAYYLLIFTSRRD</sequence>
<feature type="transmembrane region" description="Helical" evidence="1">
    <location>
        <begin position="140"/>
        <end position="157"/>
    </location>
</feature>
<feature type="transmembrane region" description="Helical" evidence="1">
    <location>
        <begin position="195"/>
        <end position="215"/>
    </location>
</feature>
<accession>F0SKZ3</accession>
<dbReference type="eggNOG" id="COG2738">
    <property type="taxonomic scope" value="Bacteria"/>
</dbReference>
<evidence type="ECO:0000313" key="3">
    <source>
        <dbReference type="Proteomes" id="UP000006860"/>
    </source>
</evidence>
<dbReference type="KEGG" id="pbs:Plabr_2244"/>